<dbReference type="Proteomes" id="UP000545876">
    <property type="component" value="Unassembled WGS sequence"/>
</dbReference>
<proteinExistence type="predicted"/>
<keyword evidence="1" id="KW-1133">Transmembrane helix</keyword>
<comment type="caution">
    <text evidence="2">The sequence shown here is derived from an EMBL/GenBank/DDBJ whole genome shotgun (WGS) entry which is preliminary data.</text>
</comment>
<evidence type="ECO:0000313" key="3">
    <source>
        <dbReference type="Proteomes" id="UP000545876"/>
    </source>
</evidence>
<accession>A0A847CZS9</accession>
<dbReference type="AlphaFoldDB" id="A0A847CZS9"/>
<feature type="transmembrane region" description="Helical" evidence="1">
    <location>
        <begin position="7"/>
        <end position="26"/>
    </location>
</feature>
<gene>
    <name evidence="2" type="ORF">GX656_00520</name>
</gene>
<keyword evidence="1" id="KW-0812">Transmembrane</keyword>
<evidence type="ECO:0000313" key="2">
    <source>
        <dbReference type="EMBL" id="NLD25112.1"/>
    </source>
</evidence>
<protein>
    <submittedName>
        <fullName evidence="2">Uncharacterized protein</fullName>
    </submittedName>
</protein>
<dbReference type="EMBL" id="JAAZBX010000002">
    <property type="protein sequence ID" value="NLD25112.1"/>
    <property type="molecule type" value="Genomic_DNA"/>
</dbReference>
<evidence type="ECO:0000256" key="1">
    <source>
        <dbReference type="SAM" id="Phobius"/>
    </source>
</evidence>
<organism evidence="2 3">
    <name type="scientific">Candidatus Dojkabacteria bacterium</name>
    <dbReference type="NCBI Taxonomy" id="2099670"/>
    <lineage>
        <taxon>Bacteria</taxon>
        <taxon>Candidatus Dojkabacteria</taxon>
    </lineage>
</organism>
<name>A0A847CZS9_9BACT</name>
<reference evidence="2 3" key="1">
    <citation type="journal article" date="2020" name="Biotechnol. Biofuels">
        <title>New insights from the biogas microbiome by comprehensive genome-resolved metagenomics of nearly 1600 species originating from multiple anaerobic digesters.</title>
        <authorList>
            <person name="Campanaro S."/>
            <person name="Treu L."/>
            <person name="Rodriguez-R L.M."/>
            <person name="Kovalovszki A."/>
            <person name="Ziels R.M."/>
            <person name="Maus I."/>
            <person name="Zhu X."/>
            <person name="Kougias P.G."/>
            <person name="Basile A."/>
            <person name="Luo G."/>
            <person name="Schluter A."/>
            <person name="Konstantinidis K.T."/>
            <person name="Angelidaki I."/>
        </authorList>
    </citation>
    <scope>NUCLEOTIDE SEQUENCE [LARGE SCALE GENOMIC DNA]</scope>
    <source>
        <strain evidence="2">AS06rmzACSIP_65</strain>
    </source>
</reference>
<keyword evidence="1" id="KW-0472">Membrane</keyword>
<sequence>MKIKTNKIIIIAIFLVIITLAVILLLTRSNKKEYLSESIPQTAVSFSNKKVSIKDLAKWVEKEDFYLWEVNNDIKLQNVEQIAYDNNLKLIRSEEGVISHWTKDSSQLIYNLSANTLTVLGKDLIKIEGLSNVTSASFTELFKKYFDLDYLFELFMTEKKETGETVFYAKRYLDQTNLIEIGSNNFQTDYIAVKDGKIVYASLLLAQYQNTKKILPLIARDELERYINQVDYPKDFYPQMSILNNNPIFEEIEYVESEYKKVLNNINNCKADNISIVYIYKKMSQKYLTPVYKLEVQCELNYEGEVFAIPGIMYVNAIQPKFVSTEN</sequence>